<proteinExistence type="predicted"/>
<dbReference type="RefSeq" id="WP_068705130.1">
    <property type="nucleotide sequence ID" value="NZ_MAKX01000013.1"/>
</dbReference>
<reference evidence="1 2" key="1">
    <citation type="submission" date="2016-06" db="EMBL/GenBank/DDBJ databases">
        <title>Draft Genome Sequence of Tenacibaculum soleae UCD-KL19.</title>
        <authorList>
            <person name="Eisen J.A."/>
            <person name="Coil D.A."/>
            <person name="Lujan K.M."/>
        </authorList>
    </citation>
    <scope>NUCLEOTIDE SEQUENCE [LARGE SCALE GENOMIC DNA]</scope>
    <source>
        <strain evidence="1 2">UCD-KL19</strain>
    </source>
</reference>
<comment type="caution">
    <text evidence="1">The sequence shown here is derived from an EMBL/GenBank/DDBJ whole genome shotgun (WGS) entry which is preliminary data.</text>
</comment>
<organism evidence="1 2">
    <name type="scientific">Tenacibaculum soleae</name>
    <dbReference type="NCBI Taxonomy" id="447689"/>
    <lineage>
        <taxon>Bacteria</taxon>
        <taxon>Pseudomonadati</taxon>
        <taxon>Bacteroidota</taxon>
        <taxon>Flavobacteriia</taxon>
        <taxon>Flavobacteriales</taxon>
        <taxon>Flavobacteriaceae</taxon>
        <taxon>Tenacibaculum</taxon>
    </lineage>
</organism>
<dbReference type="Proteomes" id="UP000093186">
    <property type="component" value="Unassembled WGS sequence"/>
</dbReference>
<evidence type="ECO:0000313" key="1">
    <source>
        <dbReference type="EMBL" id="OCK42514.1"/>
    </source>
</evidence>
<protein>
    <submittedName>
        <fullName evidence="1">Uncharacterized protein</fullName>
    </submittedName>
</protein>
<dbReference type="OrthoDB" id="9841846at2"/>
<dbReference type="AlphaFoldDB" id="A0A1B9XY87"/>
<name>A0A1B9XY87_9FLAO</name>
<accession>A0A1B9XY87</accession>
<dbReference type="EMBL" id="MAKX01000013">
    <property type="protein sequence ID" value="OCK42514.1"/>
    <property type="molecule type" value="Genomic_DNA"/>
</dbReference>
<sequence length="224" mass="25796">MSELTKEQQAENKILLTKLVSIRNSFKVINELKDELEDVFSTNGLKGGSKEALELYSKDVNEKLSAVENHLKFLDSIYNQIPRLELTQDEKIAMVDELIVNAYIKGVKLTTDICEVQLGFIVGEDYLIDRIDTLRRDIHNEINAQMECDNINDEDSERLTSMLRNFDFTKYQYMNIEDLRKYLIVWAESTGENVRTDKLIEDKFERTCVGIYSVAKGGSSVYIA</sequence>
<evidence type="ECO:0000313" key="2">
    <source>
        <dbReference type="Proteomes" id="UP000093186"/>
    </source>
</evidence>
<keyword evidence="2" id="KW-1185">Reference proteome</keyword>
<gene>
    <name evidence="1" type="ORF">BA195_10080</name>
</gene>